<dbReference type="Proteomes" id="UP000659654">
    <property type="component" value="Unassembled WGS sequence"/>
</dbReference>
<gene>
    <name evidence="3" type="ORF">BXYJ_LOCUS12573</name>
</gene>
<feature type="region of interest" description="Disordered" evidence="1">
    <location>
        <begin position="61"/>
        <end position="83"/>
    </location>
</feature>
<keyword evidence="2" id="KW-0812">Transmembrane</keyword>
<dbReference type="AlphaFoldDB" id="A0A1I7S5S9"/>
<feature type="transmembrane region" description="Helical" evidence="2">
    <location>
        <begin position="35"/>
        <end position="58"/>
    </location>
</feature>
<sequence length="209" mass="23474">MNFCRKSEKLIENGESFAKSSRIASRNRGFHLQFFIFRMISRSVFLYALILALAHAAAVNNTSNRTPKHQPEETAKSVGNHTEMSRNLTADDAELHMEFMTELENSILREVLGLENATGYYFNQTTIIFSDLMNDPCVRNGNSTLPAIFAFIVGLIAFPILKCSCAALCRRGKNARIQRRYLRGENKGDVSGLNKLIQEATANDSEVDM</sequence>
<evidence type="ECO:0000313" key="6">
    <source>
        <dbReference type="Proteomes" id="UP000659654"/>
    </source>
</evidence>
<dbReference type="Proteomes" id="UP000095284">
    <property type="component" value="Unplaced"/>
</dbReference>
<dbReference type="OrthoDB" id="5896790at2759"/>
<evidence type="ECO:0000256" key="1">
    <source>
        <dbReference type="SAM" id="MobiDB-lite"/>
    </source>
</evidence>
<evidence type="ECO:0000256" key="2">
    <source>
        <dbReference type="SAM" id="Phobius"/>
    </source>
</evidence>
<evidence type="ECO:0000313" key="7">
    <source>
        <dbReference type="WBParaSite" id="BXY_0836400.1"/>
    </source>
</evidence>
<reference evidence="4" key="2">
    <citation type="submission" date="2020-08" db="EMBL/GenBank/DDBJ databases">
        <authorList>
            <person name="Kikuchi T."/>
        </authorList>
    </citation>
    <scope>NUCLEOTIDE SEQUENCE</scope>
    <source>
        <strain evidence="3">Ka4C1</strain>
    </source>
</reference>
<evidence type="ECO:0000313" key="5">
    <source>
        <dbReference type="Proteomes" id="UP000095284"/>
    </source>
</evidence>
<keyword evidence="2" id="KW-1133">Transmembrane helix</keyword>
<dbReference type="EMBL" id="CAJFCV020000005">
    <property type="protein sequence ID" value="CAG9125029.1"/>
    <property type="molecule type" value="Genomic_DNA"/>
</dbReference>
<feature type="transmembrane region" description="Helical" evidence="2">
    <location>
        <begin position="148"/>
        <end position="169"/>
    </location>
</feature>
<dbReference type="WBParaSite" id="BXY_0836400.1">
    <property type="protein sequence ID" value="BXY_0836400.1"/>
    <property type="gene ID" value="BXY_0836400"/>
</dbReference>
<evidence type="ECO:0000313" key="3">
    <source>
        <dbReference type="EMBL" id="CAD5232482.1"/>
    </source>
</evidence>
<dbReference type="EMBL" id="CAJFDI010000005">
    <property type="protein sequence ID" value="CAD5232482.1"/>
    <property type="molecule type" value="Genomic_DNA"/>
</dbReference>
<proteinExistence type="predicted"/>
<dbReference type="Proteomes" id="UP000582659">
    <property type="component" value="Unassembled WGS sequence"/>
</dbReference>
<reference evidence="7" key="1">
    <citation type="submission" date="2016-11" db="UniProtKB">
        <authorList>
            <consortium name="WormBaseParasite"/>
        </authorList>
    </citation>
    <scope>IDENTIFICATION</scope>
</reference>
<protein>
    <submittedName>
        <fullName evidence="3">(pine wood nematode) hypothetical protein</fullName>
    </submittedName>
</protein>
<keyword evidence="2" id="KW-0472">Membrane</keyword>
<name>A0A1I7S5S9_BURXY</name>
<keyword evidence="6" id="KW-1185">Reference proteome</keyword>
<evidence type="ECO:0000313" key="4">
    <source>
        <dbReference type="EMBL" id="CAG9125029.1"/>
    </source>
</evidence>
<accession>A0A1I7S5S9</accession>
<organism evidence="5 7">
    <name type="scientific">Bursaphelenchus xylophilus</name>
    <name type="common">Pinewood nematode worm</name>
    <name type="synonym">Aphelenchoides xylophilus</name>
    <dbReference type="NCBI Taxonomy" id="6326"/>
    <lineage>
        <taxon>Eukaryota</taxon>
        <taxon>Metazoa</taxon>
        <taxon>Ecdysozoa</taxon>
        <taxon>Nematoda</taxon>
        <taxon>Chromadorea</taxon>
        <taxon>Rhabditida</taxon>
        <taxon>Tylenchina</taxon>
        <taxon>Tylenchomorpha</taxon>
        <taxon>Aphelenchoidea</taxon>
        <taxon>Aphelenchoididae</taxon>
        <taxon>Bursaphelenchus</taxon>
    </lineage>
</organism>